<evidence type="ECO:0000256" key="3">
    <source>
        <dbReference type="ARBA" id="ARBA00022840"/>
    </source>
</evidence>
<sequence>MKKSGSLQRQFAKAIGRKSWLICFDEFQFIDIADAMTLKSLFTHLFNEGIVCVATSNRHSKDLHKDELQRNNFLPFIDVLLNRSKVADMDSGVDYRKIAQSGDTTYFV</sequence>
<dbReference type="InterPro" id="IPR005654">
    <property type="entry name" value="ATPase_AFG1-like"/>
</dbReference>
<dbReference type="Pfam" id="PF03969">
    <property type="entry name" value="AFG1_ATPase"/>
    <property type="match status" value="1"/>
</dbReference>
<dbReference type="Gene3D" id="3.40.50.300">
    <property type="entry name" value="P-loop containing nucleotide triphosphate hydrolases"/>
    <property type="match status" value="1"/>
</dbReference>
<protein>
    <submittedName>
        <fullName evidence="4">Uncharacterized protein</fullName>
    </submittedName>
</protein>
<dbReference type="EnsemblMetazoa" id="GPAI008620-RA">
    <property type="protein sequence ID" value="GPAI008620-PA"/>
    <property type="gene ID" value="GPAI008620"/>
</dbReference>
<proteinExistence type="inferred from homology"/>
<evidence type="ECO:0000313" key="5">
    <source>
        <dbReference type="Proteomes" id="UP000092445"/>
    </source>
</evidence>
<evidence type="ECO:0000256" key="2">
    <source>
        <dbReference type="ARBA" id="ARBA00022741"/>
    </source>
</evidence>
<dbReference type="Proteomes" id="UP000092445">
    <property type="component" value="Unassembled WGS sequence"/>
</dbReference>
<evidence type="ECO:0000256" key="1">
    <source>
        <dbReference type="ARBA" id="ARBA00010322"/>
    </source>
</evidence>
<dbReference type="GO" id="GO:0005739">
    <property type="term" value="C:mitochondrion"/>
    <property type="evidence" value="ECO:0007669"/>
    <property type="project" value="TreeGrafter"/>
</dbReference>
<dbReference type="InterPro" id="IPR027417">
    <property type="entry name" value="P-loop_NTPase"/>
</dbReference>
<keyword evidence="2" id="KW-0547">Nucleotide-binding</keyword>
<dbReference type="SUPFAM" id="SSF52540">
    <property type="entry name" value="P-loop containing nucleoside triphosphate hydrolases"/>
    <property type="match status" value="1"/>
</dbReference>
<dbReference type="AlphaFoldDB" id="A0A1A9ZAG8"/>
<reference evidence="5" key="1">
    <citation type="submission" date="2014-03" db="EMBL/GenBank/DDBJ databases">
        <authorList>
            <person name="Aksoy S."/>
            <person name="Warren W."/>
            <person name="Wilson R.K."/>
        </authorList>
    </citation>
    <scope>NUCLEOTIDE SEQUENCE [LARGE SCALE GENOMIC DNA]</scope>
    <source>
        <strain evidence="5">IAEA</strain>
    </source>
</reference>
<name>A0A1A9ZAG8_GLOPL</name>
<comment type="similarity">
    <text evidence="1">Belongs to the AFG1 ATPase family.</text>
</comment>
<dbReference type="VEuPathDB" id="VectorBase:GPAI008620"/>
<keyword evidence="3" id="KW-0067">ATP-binding</keyword>
<reference evidence="4" key="2">
    <citation type="submission" date="2020-05" db="UniProtKB">
        <authorList>
            <consortium name="EnsemblMetazoa"/>
        </authorList>
    </citation>
    <scope>IDENTIFICATION</scope>
    <source>
        <strain evidence="4">IAEA</strain>
    </source>
</reference>
<keyword evidence="5" id="KW-1185">Reference proteome</keyword>
<evidence type="ECO:0000313" key="4">
    <source>
        <dbReference type="EnsemblMetazoa" id="GPAI008620-PA"/>
    </source>
</evidence>
<accession>A0A1A9ZAG8</accession>
<dbReference type="PANTHER" id="PTHR12169">
    <property type="entry name" value="ATPASE N2B"/>
    <property type="match status" value="1"/>
</dbReference>
<dbReference type="PANTHER" id="PTHR12169:SF6">
    <property type="entry name" value="AFG1-LIKE ATPASE"/>
    <property type="match status" value="1"/>
</dbReference>
<dbReference type="GO" id="GO:0005524">
    <property type="term" value="F:ATP binding"/>
    <property type="evidence" value="ECO:0007669"/>
    <property type="project" value="UniProtKB-KW"/>
</dbReference>
<dbReference type="GO" id="GO:0016887">
    <property type="term" value="F:ATP hydrolysis activity"/>
    <property type="evidence" value="ECO:0007669"/>
    <property type="project" value="InterPro"/>
</dbReference>
<organism evidence="4 5">
    <name type="scientific">Glossina pallidipes</name>
    <name type="common">Tsetse fly</name>
    <dbReference type="NCBI Taxonomy" id="7398"/>
    <lineage>
        <taxon>Eukaryota</taxon>
        <taxon>Metazoa</taxon>
        <taxon>Ecdysozoa</taxon>
        <taxon>Arthropoda</taxon>
        <taxon>Hexapoda</taxon>
        <taxon>Insecta</taxon>
        <taxon>Pterygota</taxon>
        <taxon>Neoptera</taxon>
        <taxon>Endopterygota</taxon>
        <taxon>Diptera</taxon>
        <taxon>Brachycera</taxon>
        <taxon>Muscomorpha</taxon>
        <taxon>Hippoboscoidea</taxon>
        <taxon>Glossinidae</taxon>
        <taxon>Glossina</taxon>
    </lineage>
</organism>